<feature type="transmembrane region" description="Helical" evidence="9">
    <location>
        <begin position="345"/>
        <end position="361"/>
    </location>
</feature>
<evidence type="ECO:0000256" key="4">
    <source>
        <dbReference type="ARBA" id="ARBA00022729"/>
    </source>
</evidence>
<dbReference type="AlphaFoldDB" id="A0A094ZZA9"/>
<feature type="transmembrane region" description="Helical" evidence="9">
    <location>
        <begin position="187"/>
        <end position="209"/>
    </location>
</feature>
<evidence type="ECO:0000313" key="13">
    <source>
        <dbReference type="Proteomes" id="UP000471633"/>
    </source>
</evidence>
<feature type="transmembrane region" description="Helical" evidence="9">
    <location>
        <begin position="221"/>
        <end position="243"/>
    </location>
</feature>
<proteinExistence type="inferred from homology"/>
<dbReference type="KEGG" id="shx:MS3_00005694"/>
<reference evidence="11" key="4">
    <citation type="journal article" date="2022" name="PLoS Pathog.">
        <title>Chromosome-level genome of Schistosoma haematobium underpins genome-wide explorations of molecular variation.</title>
        <authorList>
            <person name="Stroehlein A.J."/>
            <person name="Korhonen P.K."/>
            <person name="Lee V.V."/>
            <person name="Ralph S.A."/>
            <person name="Mentink-Kane M."/>
            <person name="You H."/>
            <person name="McManus D.P."/>
            <person name="Tchuente L.T."/>
            <person name="Stothard J.R."/>
            <person name="Kaur P."/>
            <person name="Dudchenko O."/>
            <person name="Aiden E.L."/>
            <person name="Yang B."/>
            <person name="Yang H."/>
            <person name="Emery A.M."/>
            <person name="Webster B.L."/>
            <person name="Brindley P.J."/>
            <person name="Rollinson D."/>
            <person name="Chang B.C.H."/>
            <person name="Gasser R.B."/>
            <person name="Young N.D."/>
        </authorList>
    </citation>
    <scope>NUCLEOTIDE SEQUENCE</scope>
</reference>
<feature type="signal peptide" evidence="10">
    <location>
        <begin position="1"/>
        <end position="18"/>
    </location>
</feature>
<dbReference type="RefSeq" id="XP_012800063.1">
    <property type="nucleotide sequence ID" value="XM_012944609.3"/>
</dbReference>
<keyword evidence="13" id="KW-1185">Reference proteome</keyword>
<dbReference type="Proteomes" id="UP000471633">
    <property type="component" value="Unassembled WGS sequence"/>
</dbReference>
<keyword evidence="5 9" id="KW-1133">Transmembrane helix</keyword>
<dbReference type="InterPro" id="IPR019358">
    <property type="entry name" value="NEMP_fam"/>
</dbReference>
<evidence type="ECO:0000256" key="6">
    <source>
        <dbReference type="ARBA" id="ARBA00023136"/>
    </source>
</evidence>
<evidence type="ECO:0000256" key="3">
    <source>
        <dbReference type="ARBA" id="ARBA00022692"/>
    </source>
</evidence>
<feature type="transmembrane region" description="Helical" evidence="9">
    <location>
        <begin position="296"/>
        <end position="325"/>
    </location>
</feature>
<dbReference type="STRING" id="6185.A0A094ZZA9"/>
<keyword evidence="6 9" id="KW-0472">Membrane</keyword>
<reference evidence="11" key="3">
    <citation type="submission" date="2021-06" db="EMBL/GenBank/DDBJ databases">
        <title>Chromosome-level genome assembly for S. haematobium.</title>
        <authorList>
            <person name="Stroehlein A.J."/>
        </authorList>
    </citation>
    <scope>NUCLEOTIDE SEQUENCE</scope>
</reference>
<evidence type="ECO:0000313" key="11">
    <source>
        <dbReference type="EMBL" id="KAH9588239.1"/>
    </source>
</evidence>
<evidence type="ECO:0000256" key="8">
    <source>
        <dbReference type="SAM" id="MobiDB-lite"/>
    </source>
</evidence>
<dbReference type="GO" id="GO:0005637">
    <property type="term" value="C:nuclear inner membrane"/>
    <property type="evidence" value="ECO:0007669"/>
    <property type="project" value="UniProtKB-SubCell"/>
</dbReference>
<keyword evidence="4 10" id="KW-0732">Signal</keyword>
<dbReference type="PANTHER" id="PTHR13598">
    <property type="entry name" value="AT07567P-RELATED"/>
    <property type="match status" value="1"/>
</dbReference>
<evidence type="ECO:0000256" key="9">
    <source>
        <dbReference type="SAM" id="Phobius"/>
    </source>
</evidence>
<comment type="similarity">
    <text evidence="2">Belongs to the NEMP family.</text>
</comment>
<sequence length="478" mass="54662">MHLRFLCVFFSLLGLVNSVQPPHKVYYLQNHLKISIFNQESFVICPDIVVYRDWPYMVFGDILINIGLKTTVNFGSLEPSYKVHSDWTEQLDAKPIKHYGDDSGFSDASIPNNLQDKIIFSNNSRVFLTLSPIPKTCFMIFDIKPDYIDSGYLEIHSNLEFDRSRLIVSAVGLLMLICSESLANSILFYYVSCMSIVLFSSIMLVLIVLIKMMPMRRAGAILQSVIFLFSGTLGLTFLFIDYLRSAVIQVVVSKWEFVFGYVIIVSLCSLVILYWLQIPDRLVTNYPRTKIVTTLFFRLVGSLLFVYSMRLPSISLASVDSLTLFKHYLPFSSTFDILNKYPETFLRSLLVVFVNILFKIVQSNLKYSPRKPKYASQTHVGHHINGAPKAPRHCMPGSPCAASSPYHHAFGFSDQKDSHHGIFSPFGNHNFVKNSHSEYRGYNPWTPEPCSINRRQSHGSRRDSQHLHKNEILTDDED</sequence>
<dbReference type="Pfam" id="PF10225">
    <property type="entry name" value="NEMP"/>
    <property type="match status" value="1"/>
</dbReference>
<name>A0A094ZZA9_SCHHA</name>
<evidence type="ECO:0000256" key="2">
    <source>
        <dbReference type="ARBA" id="ARBA00005748"/>
    </source>
</evidence>
<comment type="subcellular location">
    <subcellularLocation>
        <location evidence="1">Nucleus inner membrane</location>
        <topology evidence="1">Multi-pass membrane protein</topology>
        <orientation evidence="1">Nucleoplasmic side</orientation>
    </subcellularLocation>
</comment>
<organism evidence="12">
    <name type="scientific">Schistosoma haematobium</name>
    <name type="common">Blood fluke</name>
    <dbReference type="NCBI Taxonomy" id="6185"/>
    <lineage>
        <taxon>Eukaryota</taxon>
        <taxon>Metazoa</taxon>
        <taxon>Spiralia</taxon>
        <taxon>Lophotrochozoa</taxon>
        <taxon>Platyhelminthes</taxon>
        <taxon>Trematoda</taxon>
        <taxon>Digenea</taxon>
        <taxon>Strigeidida</taxon>
        <taxon>Schistosomatoidea</taxon>
        <taxon>Schistosomatidae</taxon>
        <taxon>Schistosoma</taxon>
    </lineage>
</organism>
<feature type="chain" id="PRO_5042327181" evidence="10">
    <location>
        <begin position="19"/>
        <end position="478"/>
    </location>
</feature>
<gene>
    <name evidence="11" type="ORF">MS3_00005694</name>
    <name evidence="12" type="ORF">MS3_08769</name>
</gene>
<dbReference type="CTD" id="24595987"/>
<dbReference type="EMBL" id="AMPZ03000003">
    <property type="protein sequence ID" value="KAH9588239.1"/>
    <property type="molecule type" value="Genomic_DNA"/>
</dbReference>
<reference evidence="11" key="2">
    <citation type="journal article" date="2019" name="Gigascience">
        <title>High-quality Schistosoma haematobium genome achieved by single-molecule and long-range sequencing.</title>
        <authorList>
            <person name="Stroehlein A.J."/>
            <person name="Korhonen P.K."/>
            <person name="Chong T.M."/>
            <person name="Lim Y.L."/>
            <person name="Chan K.G."/>
            <person name="Webster B."/>
            <person name="Rollinson D."/>
            <person name="Brindley P.J."/>
            <person name="Gasser R.B."/>
            <person name="Young N.D."/>
        </authorList>
    </citation>
    <scope>NUCLEOTIDE SEQUENCE</scope>
</reference>
<reference evidence="12" key="1">
    <citation type="journal article" date="2012" name="Nat. Genet.">
        <title>Whole-genome sequence of Schistosoma haematobium.</title>
        <authorList>
            <person name="Young N.D."/>
            <person name="Jex A.R."/>
            <person name="Li B."/>
            <person name="Liu S."/>
            <person name="Yang L."/>
            <person name="Xiong Z."/>
            <person name="Li Y."/>
            <person name="Cantacessi C."/>
            <person name="Hall R.S."/>
            <person name="Xu X."/>
            <person name="Chen F."/>
            <person name="Wu X."/>
            <person name="Zerlotini A."/>
            <person name="Oliveira G."/>
            <person name="Hofmann A."/>
            <person name="Zhang G."/>
            <person name="Fang X."/>
            <person name="Kang Y."/>
            <person name="Campbell B.E."/>
            <person name="Loukas A."/>
            <person name="Ranganathan S."/>
            <person name="Rollinson D."/>
            <person name="Rinaldi G."/>
            <person name="Brindley P.J."/>
            <person name="Yang H."/>
            <person name="Wang J."/>
            <person name="Wang J."/>
            <person name="Gasser R.B."/>
        </authorList>
    </citation>
    <scope>NUCLEOTIDE SEQUENCE [LARGE SCALE GENOMIC DNA]</scope>
</reference>
<dbReference type="EMBL" id="KL251425">
    <property type="protein sequence ID" value="KGB40305.1"/>
    <property type="molecule type" value="Genomic_DNA"/>
</dbReference>
<evidence type="ECO:0000256" key="1">
    <source>
        <dbReference type="ARBA" id="ARBA00004575"/>
    </source>
</evidence>
<dbReference type="PANTHER" id="PTHR13598:SF1">
    <property type="entry name" value="AT07567P-RELATED"/>
    <property type="match status" value="1"/>
</dbReference>
<feature type="compositionally biased region" description="Basic and acidic residues" evidence="8">
    <location>
        <begin position="460"/>
        <end position="472"/>
    </location>
</feature>
<evidence type="ECO:0000256" key="10">
    <source>
        <dbReference type="SAM" id="SignalP"/>
    </source>
</evidence>
<keyword evidence="3 9" id="KW-0812">Transmembrane</keyword>
<feature type="transmembrane region" description="Helical" evidence="9">
    <location>
        <begin position="255"/>
        <end position="276"/>
    </location>
</feature>
<keyword evidence="7" id="KW-0539">Nucleus</keyword>
<accession>A0A094ZZA9</accession>
<dbReference type="GeneID" id="24595987"/>
<evidence type="ECO:0000256" key="5">
    <source>
        <dbReference type="ARBA" id="ARBA00022989"/>
    </source>
</evidence>
<evidence type="ECO:0000313" key="12">
    <source>
        <dbReference type="EMBL" id="KGB40305.1"/>
    </source>
</evidence>
<protein>
    <submittedName>
        <fullName evidence="12">Uncharacterized protein</fullName>
    </submittedName>
</protein>
<evidence type="ECO:0000256" key="7">
    <source>
        <dbReference type="ARBA" id="ARBA00023242"/>
    </source>
</evidence>
<feature type="region of interest" description="Disordered" evidence="8">
    <location>
        <begin position="445"/>
        <end position="478"/>
    </location>
</feature>